<reference evidence="1 2" key="1">
    <citation type="submission" date="2018-05" db="EMBL/GenBank/DDBJ databases">
        <title>Flavobacterium sp. strain IMCC34759, incomplete genome.</title>
        <authorList>
            <person name="Joung Y."/>
            <person name="Cho J."/>
        </authorList>
    </citation>
    <scope>NUCLEOTIDE SEQUENCE [LARGE SCALE GENOMIC DNA]</scope>
    <source>
        <strain evidence="1 2">IMCC34759</strain>
    </source>
</reference>
<gene>
    <name evidence="1" type="ORF">DMB65_12615</name>
</gene>
<protein>
    <submittedName>
        <fullName evidence="1">Uncharacterized protein</fullName>
    </submittedName>
</protein>
<evidence type="ECO:0000313" key="2">
    <source>
        <dbReference type="Proteomes" id="UP000247903"/>
    </source>
</evidence>
<name>A0A2V4C2K1_9FLAO</name>
<organism evidence="1 2">
    <name type="scientific">Flavobacterium cheongpyeongense</name>
    <dbReference type="NCBI Taxonomy" id="2212651"/>
    <lineage>
        <taxon>Bacteria</taxon>
        <taxon>Pseudomonadati</taxon>
        <taxon>Bacteroidota</taxon>
        <taxon>Flavobacteriia</taxon>
        <taxon>Flavobacteriales</taxon>
        <taxon>Flavobacteriaceae</taxon>
        <taxon>Flavobacterium</taxon>
    </lineage>
</organism>
<dbReference type="OrthoDB" id="1121830at2"/>
<comment type="caution">
    <text evidence="1">The sequence shown here is derived from an EMBL/GenBank/DDBJ whole genome shotgun (WGS) entry which is preliminary data.</text>
</comment>
<dbReference type="EMBL" id="QJHK01000010">
    <property type="protein sequence ID" value="PXY40444.1"/>
    <property type="molecule type" value="Genomic_DNA"/>
</dbReference>
<sequence length="99" mass="11299">MVTENAYKSQVFHYQKKQECLLRGLCHQAKGNRTIEINIEEPSKGLHKGSEWNYKSRNLLFKYSQGIFFQKSTGSKSIPEICCIKKAALLGQPLSCSMK</sequence>
<evidence type="ECO:0000313" key="1">
    <source>
        <dbReference type="EMBL" id="PXY40444.1"/>
    </source>
</evidence>
<dbReference type="Proteomes" id="UP000247903">
    <property type="component" value="Unassembled WGS sequence"/>
</dbReference>
<proteinExistence type="predicted"/>
<keyword evidence="2" id="KW-1185">Reference proteome</keyword>
<dbReference type="AlphaFoldDB" id="A0A2V4C2K1"/>
<accession>A0A2V4C2K1</accession>